<dbReference type="Proteomes" id="UP000019365">
    <property type="component" value="Unassembled WGS sequence"/>
</dbReference>
<keyword evidence="2" id="KW-1185">Reference proteome</keyword>
<gene>
    <name evidence="1" type="ORF">RF007C_05220</name>
</gene>
<dbReference type="EMBL" id="ATAX01000006">
    <property type="protein sequence ID" value="EWM55074.1"/>
    <property type="molecule type" value="Genomic_DNA"/>
</dbReference>
<sequence>MIFSFVVANNDDSYPHLPKNRYNIKAAPEGAV</sequence>
<proteinExistence type="predicted"/>
<comment type="caution">
    <text evidence="1">The sequence shown here is derived from an EMBL/GenBank/DDBJ whole genome shotgun (WGS) entry which is preliminary data.</text>
</comment>
<evidence type="ECO:0000313" key="1">
    <source>
        <dbReference type="EMBL" id="EWM55074.1"/>
    </source>
</evidence>
<name>W7UV75_RUMFL</name>
<protein>
    <submittedName>
        <fullName evidence="1">Uncharacterized protein</fullName>
    </submittedName>
</protein>
<organism evidence="1 2">
    <name type="scientific">Ruminococcus flavefaciens 007c</name>
    <dbReference type="NCBI Taxonomy" id="1341157"/>
    <lineage>
        <taxon>Bacteria</taxon>
        <taxon>Bacillati</taxon>
        <taxon>Bacillota</taxon>
        <taxon>Clostridia</taxon>
        <taxon>Eubacteriales</taxon>
        <taxon>Oscillospiraceae</taxon>
        <taxon>Ruminococcus</taxon>
    </lineage>
</organism>
<evidence type="ECO:0000313" key="2">
    <source>
        <dbReference type="Proteomes" id="UP000019365"/>
    </source>
</evidence>
<accession>W7UV75</accession>
<reference evidence="1 2" key="1">
    <citation type="journal article" date="2014" name="PLoS ONE">
        <title>Rumen cellulosomics: divergent fiber-degrading strategies revealed by comparative genome-wide analysis of six ruminococcal strains.</title>
        <authorList>
            <person name="Dassa B."/>
            <person name="Borovok I."/>
            <person name="Ruimy-Israeli V."/>
            <person name="Lamed R."/>
            <person name="Flint H.J."/>
            <person name="Duncan S.H."/>
            <person name="Henrissat B."/>
            <person name="Coutinho P."/>
            <person name="Morrison M."/>
            <person name="Mosoni P."/>
            <person name="Yeoman C.J."/>
            <person name="White B.A."/>
            <person name="Bayer E.A."/>
        </authorList>
    </citation>
    <scope>NUCLEOTIDE SEQUENCE [LARGE SCALE GENOMIC DNA]</scope>
    <source>
        <strain evidence="1 2">007c</strain>
    </source>
</reference>
<dbReference type="AlphaFoldDB" id="W7UV75"/>